<name>A0A1Y1CPZ2_9BACT</name>
<feature type="compositionally biased region" description="Basic residues" evidence="1">
    <location>
        <begin position="51"/>
        <end position="61"/>
    </location>
</feature>
<accession>A0A1Y1CPZ2</accession>
<keyword evidence="3" id="KW-1185">Reference proteome</keyword>
<reference evidence="2 3" key="1">
    <citation type="journal article" date="2018" name="Mar. Genomics">
        <title>Complete genome sequence of Marinifilaceae bacterium strain SPP2, isolated from the Antarctic marine sediment.</title>
        <authorList>
            <person name="Watanabe M."/>
            <person name="Kojima H."/>
            <person name="Fukui M."/>
        </authorList>
    </citation>
    <scope>NUCLEOTIDE SEQUENCE [LARGE SCALE GENOMIC DNA]</scope>
    <source>
        <strain evidence="2 3">SPP2</strain>
    </source>
</reference>
<proteinExistence type="predicted"/>
<dbReference type="RefSeq" id="WP_096432884.1">
    <property type="nucleotide sequence ID" value="NZ_AP018042.1"/>
</dbReference>
<feature type="region of interest" description="Disordered" evidence="1">
    <location>
        <begin position="1"/>
        <end position="25"/>
    </location>
</feature>
<feature type="region of interest" description="Disordered" evidence="1">
    <location>
        <begin position="38"/>
        <end position="61"/>
    </location>
</feature>
<evidence type="ECO:0000256" key="1">
    <source>
        <dbReference type="SAM" id="MobiDB-lite"/>
    </source>
</evidence>
<evidence type="ECO:0000313" key="2">
    <source>
        <dbReference type="EMBL" id="BAX82508.1"/>
    </source>
</evidence>
<dbReference type="InterPro" id="IPR035205">
    <property type="entry name" value="DUF5320"/>
</dbReference>
<reference evidence="3" key="2">
    <citation type="journal article" date="2020" name="Antonie Van Leeuwenhoek">
        <title>Labilibaculum antarcticum sp. nov., a novel facultative anaerobic, psychrotorelant bacterium isolated from marine sediment of Antarctica.</title>
        <authorList>
            <person name="Watanabe M."/>
            <person name="Kojima H."/>
            <person name="Fukui M."/>
        </authorList>
    </citation>
    <scope>NUCLEOTIDE SEQUENCE [LARGE SCALE GENOMIC DNA]</scope>
    <source>
        <strain evidence="3">SPP2</strain>
    </source>
</reference>
<protein>
    <submittedName>
        <fullName evidence="2">Uncharacterized protein</fullName>
    </submittedName>
</protein>
<dbReference type="Proteomes" id="UP000218267">
    <property type="component" value="Chromosome"/>
</dbReference>
<dbReference type="AlphaFoldDB" id="A0A1Y1CPZ2"/>
<feature type="compositionally biased region" description="Basic and acidic residues" evidence="1">
    <location>
        <begin position="1"/>
        <end position="15"/>
    </location>
</feature>
<organism evidence="2 3">
    <name type="scientific">Labilibaculum antarcticum</name>
    <dbReference type="NCBI Taxonomy" id="1717717"/>
    <lineage>
        <taxon>Bacteria</taxon>
        <taxon>Pseudomonadati</taxon>
        <taxon>Bacteroidota</taxon>
        <taxon>Bacteroidia</taxon>
        <taxon>Marinilabiliales</taxon>
        <taxon>Marinifilaceae</taxon>
        <taxon>Labilibaculum</taxon>
    </lineage>
</organism>
<dbReference type="EMBL" id="AP018042">
    <property type="protein sequence ID" value="BAX82508.1"/>
    <property type="molecule type" value="Genomic_DNA"/>
</dbReference>
<evidence type="ECO:0000313" key="3">
    <source>
        <dbReference type="Proteomes" id="UP000218267"/>
    </source>
</evidence>
<dbReference type="Pfam" id="PF17253">
    <property type="entry name" value="DUF5320"/>
    <property type="match status" value="1"/>
</dbReference>
<sequence length="61" mass="6337">MPHLDGKGPEGEGSKSGRGLGQCSEVDQNTLLEKLGKGLGLKRKGDCGKGQGKRLKSSKSI</sequence>
<dbReference type="KEGG" id="mbas:ALGA_4217"/>
<gene>
    <name evidence="2" type="ORF">ALGA_4217</name>
</gene>